<gene>
    <name evidence="2" type="ORF">DFR35_2566</name>
</gene>
<dbReference type="Proteomes" id="UP000268908">
    <property type="component" value="Unassembled WGS sequence"/>
</dbReference>
<dbReference type="AlphaFoldDB" id="A0A497X973"/>
<keyword evidence="3" id="KW-1185">Reference proteome</keyword>
<name>A0A497X973_9PROT</name>
<proteinExistence type="predicted"/>
<comment type="caution">
    <text evidence="2">The sequence shown here is derived from an EMBL/GenBank/DDBJ whole genome shotgun (WGS) entry which is preliminary data.</text>
</comment>
<feature type="chain" id="PRO_5019713692" description="Metal-binding protein" evidence="1">
    <location>
        <begin position="20"/>
        <end position="162"/>
    </location>
</feature>
<accession>A0A497X973</accession>
<dbReference type="Pfam" id="PF04214">
    <property type="entry name" value="DUF411"/>
    <property type="match status" value="1"/>
</dbReference>
<feature type="signal peptide" evidence="1">
    <location>
        <begin position="1"/>
        <end position="19"/>
    </location>
</feature>
<evidence type="ECO:0000313" key="2">
    <source>
        <dbReference type="EMBL" id="RLJ62750.1"/>
    </source>
</evidence>
<reference evidence="2 3" key="1">
    <citation type="submission" date="2018-10" db="EMBL/GenBank/DDBJ databases">
        <title>Genomic Encyclopedia of Type Strains, Phase IV (KMG-IV): sequencing the most valuable type-strain genomes for metagenomic binning, comparative biology and taxonomic classification.</title>
        <authorList>
            <person name="Goeker M."/>
        </authorList>
    </citation>
    <scope>NUCLEOTIDE SEQUENCE [LARGE SCALE GENOMIC DNA]</scope>
    <source>
        <strain evidence="2 3">DSM 26916</strain>
    </source>
</reference>
<protein>
    <recommendedName>
        <fullName evidence="4">Metal-binding protein</fullName>
    </recommendedName>
</protein>
<keyword evidence="1" id="KW-0732">Signal</keyword>
<evidence type="ECO:0000313" key="3">
    <source>
        <dbReference type="Proteomes" id="UP000268908"/>
    </source>
</evidence>
<dbReference type="InterPro" id="IPR007332">
    <property type="entry name" value="DUF411"/>
</dbReference>
<dbReference type="OrthoDB" id="8563381at2"/>
<evidence type="ECO:0008006" key="4">
    <source>
        <dbReference type="Google" id="ProtNLM"/>
    </source>
</evidence>
<organism evidence="2 3">
    <name type="scientific">Sulfurisoma sediminicola</name>
    <dbReference type="NCBI Taxonomy" id="1381557"/>
    <lineage>
        <taxon>Bacteria</taxon>
        <taxon>Pseudomonadati</taxon>
        <taxon>Pseudomonadota</taxon>
        <taxon>Betaproteobacteria</taxon>
        <taxon>Nitrosomonadales</taxon>
        <taxon>Sterolibacteriaceae</taxon>
        <taxon>Sulfurisoma</taxon>
    </lineage>
</organism>
<dbReference type="RefSeq" id="WP_121243039.1">
    <property type="nucleotide sequence ID" value="NZ_BHVV01000008.1"/>
</dbReference>
<evidence type="ECO:0000256" key="1">
    <source>
        <dbReference type="SAM" id="SignalP"/>
    </source>
</evidence>
<sequence length="162" mass="17619">MSLRLALAAALSFALAAHAETRPRIEVFMPSPCLACIEWGVHLMDNGFAVTYRDTADMAALKRRLKVPAAVQSVPTATVDGYFVEGHVPAEDIMTLLAERPKARGLAVPGLPRGAPGREDRSRSCETGCVVLDGEGGAEQRHELFETLLVMPDGQTRRWARH</sequence>
<dbReference type="EMBL" id="RCCI01000007">
    <property type="protein sequence ID" value="RLJ62750.1"/>
    <property type="molecule type" value="Genomic_DNA"/>
</dbReference>